<dbReference type="Proteomes" id="UP000199320">
    <property type="component" value="Unassembled WGS sequence"/>
</dbReference>
<dbReference type="OrthoDB" id="121941at2157"/>
<feature type="compositionally biased region" description="Acidic residues" evidence="1">
    <location>
        <begin position="395"/>
        <end position="406"/>
    </location>
</feature>
<gene>
    <name evidence="4" type="ORF">SAMN04488694_1535</name>
    <name evidence="3" type="ORF">SAMN05192552_104513</name>
</gene>
<dbReference type="InterPro" id="IPR008964">
    <property type="entry name" value="Invasin/intimin_cell_adhesion"/>
</dbReference>
<evidence type="ECO:0000256" key="2">
    <source>
        <dbReference type="SAM" id="Phobius"/>
    </source>
</evidence>
<evidence type="ECO:0000256" key="1">
    <source>
        <dbReference type="SAM" id="MobiDB-lite"/>
    </source>
</evidence>
<keyword evidence="5" id="KW-1185">Reference proteome</keyword>
<reference evidence="5 6" key="1">
    <citation type="submission" date="2016-10" db="EMBL/GenBank/DDBJ databases">
        <authorList>
            <person name="Varghese N."/>
            <person name="Submissions S."/>
        </authorList>
    </citation>
    <scope>NUCLEOTIDE SEQUENCE [LARGE SCALE GENOMIC DNA]</scope>
    <source>
        <strain evidence="3 6">CDM_1</strain>
        <strain evidence="5">CDM_6</strain>
    </source>
</reference>
<dbReference type="EMBL" id="FOIC01000053">
    <property type="protein sequence ID" value="SEU12296.1"/>
    <property type="molecule type" value="Genomic_DNA"/>
</dbReference>
<accession>A0A1G6XCK6</accession>
<proteinExistence type="predicted"/>
<feature type="compositionally biased region" description="Basic and acidic residues" evidence="1">
    <location>
        <begin position="429"/>
        <end position="441"/>
    </location>
</feature>
<dbReference type="Gene3D" id="2.60.40.10">
    <property type="entry name" value="Immunoglobulins"/>
    <property type="match status" value="1"/>
</dbReference>
<keyword evidence="2" id="KW-0472">Membrane</keyword>
<evidence type="ECO:0008006" key="7">
    <source>
        <dbReference type="Google" id="ProtNLM"/>
    </source>
</evidence>
<evidence type="ECO:0000313" key="6">
    <source>
        <dbReference type="Proteomes" id="UP000324021"/>
    </source>
</evidence>
<sequence length="450" mass="48836">MNRDVIGTDRAVSPLIGAILLLAILMTMLALLQLNAVPALVSEAEFNHNQRVQGEMRDVAAGIDRSVAIGTSQSIALTPGVRYQSRLFLLNPPPATGTVRTGKPENVTIDGAYAHGETGDYWNGSLKRLTTQPLIYTPHYNEYRNPPQTIYELGTVYNRVGETMVVTDGHQIVDGRTITLTTARGAVSNTGVDRTLLEIRPSSTETRTVLVSGTKSKPLTLEIPTELTKTQWNDILKNDSHVTNYECSATEQADEPCERLTITLERDVTYEMQLARVGIGGRSVTQPPMYLTDIEGANASLPAGGRQRLVTEVRDEFDNPVSGVSVEANVSSGPGTVSPVEQASGTDGRTAFVYETPDDISTVRDVTVVAEFGGNDKEQADKARVEFTLQVWGESGDEKETDDDQGPPEHAGPPTDSDGEDELDDEEEPGNRGESSWDRGRPFSFEPGLS</sequence>
<dbReference type="AlphaFoldDB" id="A0A1G6XCK6"/>
<keyword evidence="2" id="KW-1133">Transmembrane helix</keyword>
<dbReference type="Proteomes" id="UP000324021">
    <property type="component" value="Unassembled WGS sequence"/>
</dbReference>
<protein>
    <recommendedName>
        <fullName evidence="7">Big-1 domain-containing protein</fullName>
    </recommendedName>
</protein>
<evidence type="ECO:0000313" key="4">
    <source>
        <dbReference type="EMBL" id="SEU12296.1"/>
    </source>
</evidence>
<feature type="region of interest" description="Disordered" evidence="1">
    <location>
        <begin position="392"/>
        <end position="450"/>
    </location>
</feature>
<keyword evidence="2" id="KW-0812">Transmembrane</keyword>
<feature type="compositionally biased region" description="Acidic residues" evidence="1">
    <location>
        <begin position="417"/>
        <end position="428"/>
    </location>
</feature>
<dbReference type="STRING" id="392421.SAMN04488694_1535"/>
<organism evidence="3 6">
    <name type="scientific">Natrinema hispanicum</name>
    <dbReference type="NCBI Taxonomy" id="392421"/>
    <lineage>
        <taxon>Archaea</taxon>
        <taxon>Methanobacteriati</taxon>
        <taxon>Methanobacteriota</taxon>
        <taxon>Stenosarchaea group</taxon>
        <taxon>Halobacteria</taxon>
        <taxon>Halobacteriales</taxon>
        <taxon>Natrialbaceae</taxon>
        <taxon>Natrinema</taxon>
    </lineage>
</organism>
<reference evidence="4" key="2">
    <citation type="submission" date="2016-10" db="EMBL/GenBank/DDBJ databases">
        <authorList>
            <person name="de Groot N.N."/>
        </authorList>
    </citation>
    <scope>NUCLEOTIDE SEQUENCE [LARGE SCALE GENOMIC DNA]</scope>
    <source>
        <strain evidence="4">CDM_6</strain>
    </source>
</reference>
<feature type="transmembrane region" description="Helical" evidence="2">
    <location>
        <begin position="12"/>
        <end position="32"/>
    </location>
</feature>
<evidence type="ECO:0000313" key="3">
    <source>
        <dbReference type="EMBL" id="SDD75097.1"/>
    </source>
</evidence>
<dbReference type="EMBL" id="FMZP01000045">
    <property type="protein sequence ID" value="SDD75097.1"/>
    <property type="molecule type" value="Genomic_DNA"/>
</dbReference>
<dbReference type="InterPro" id="IPR013783">
    <property type="entry name" value="Ig-like_fold"/>
</dbReference>
<dbReference type="RefSeq" id="WP_092935972.1">
    <property type="nucleotide sequence ID" value="NZ_FMZP01000045.1"/>
</dbReference>
<name>A0A1G6XCK6_9EURY</name>
<dbReference type="SUPFAM" id="SSF49373">
    <property type="entry name" value="Invasin/intimin cell-adhesion fragments"/>
    <property type="match status" value="1"/>
</dbReference>
<evidence type="ECO:0000313" key="5">
    <source>
        <dbReference type="Proteomes" id="UP000199320"/>
    </source>
</evidence>